<dbReference type="AlphaFoldDB" id="A0A239G2I2"/>
<name>A0A239G2I2_9SPHN</name>
<dbReference type="OrthoDB" id="7210869at2"/>
<dbReference type="Proteomes" id="UP000198281">
    <property type="component" value="Unassembled WGS sequence"/>
</dbReference>
<dbReference type="RefSeq" id="WP_089219722.1">
    <property type="nucleotide sequence ID" value="NZ_FZOS01000010.1"/>
</dbReference>
<reference evidence="2" key="1">
    <citation type="submission" date="2017-06" db="EMBL/GenBank/DDBJ databases">
        <authorList>
            <person name="Varghese N."/>
            <person name="Submissions S."/>
        </authorList>
    </citation>
    <scope>NUCLEOTIDE SEQUENCE [LARGE SCALE GENOMIC DNA]</scope>
    <source>
        <strain evidence="2">LNB2</strain>
    </source>
</reference>
<protein>
    <recommendedName>
        <fullName evidence="3">Antibiotic biosynthesis monooxygenase</fullName>
    </recommendedName>
</protein>
<evidence type="ECO:0000313" key="2">
    <source>
        <dbReference type="Proteomes" id="UP000198281"/>
    </source>
</evidence>
<sequence length="120" mass="13652">MTADLTDGTIILRRWTGRIRSADADTYLAYVSRTGAMDYASTPGNIGFQIAVRDLGDGTTELTTLSWWRSMDAIRLFAGEDVTRARYYPEDDRFLIERPEHVEHHMVTSSRLQWPGPEGK</sequence>
<organism evidence="1 2">
    <name type="scientific">Edaphosphingomonas laterariae</name>
    <dbReference type="NCBI Taxonomy" id="861865"/>
    <lineage>
        <taxon>Bacteria</taxon>
        <taxon>Pseudomonadati</taxon>
        <taxon>Pseudomonadota</taxon>
        <taxon>Alphaproteobacteria</taxon>
        <taxon>Sphingomonadales</taxon>
        <taxon>Rhizorhabdaceae</taxon>
        <taxon>Edaphosphingomonas</taxon>
    </lineage>
</organism>
<keyword evidence="2" id="KW-1185">Reference proteome</keyword>
<evidence type="ECO:0000313" key="1">
    <source>
        <dbReference type="EMBL" id="SNS62693.1"/>
    </source>
</evidence>
<gene>
    <name evidence="1" type="ORF">SAMN06295912_110134</name>
</gene>
<accession>A0A239G2I2</accession>
<proteinExistence type="predicted"/>
<evidence type="ECO:0008006" key="3">
    <source>
        <dbReference type="Google" id="ProtNLM"/>
    </source>
</evidence>
<dbReference type="SUPFAM" id="SSF54909">
    <property type="entry name" value="Dimeric alpha+beta barrel"/>
    <property type="match status" value="1"/>
</dbReference>
<dbReference type="EMBL" id="FZOS01000010">
    <property type="protein sequence ID" value="SNS62693.1"/>
    <property type="molecule type" value="Genomic_DNA"/>
</dbReference>
<dbReference type="InterPro" id="IPR011008">
    <property type="entry name" value="Dimeric_a/b-barrel"/>
</dbReference>